<comment type="subcellular location">
    <subcellularLocation>
        <location evidence="1">Cell outer membrane</location>
    </subcellularLocation>
</comment>
<dbReference type="RefSeq" id="WP_004321141.1">
    <property type="nucleotide sequence ID" value="NZ_BAABYJ010000001.1"/>
</dbReference>
<evidence type="ECO:0000256" key="4">
    <source>
        <dbReference type="ARBA" id="ARBA00023136"/>
    </source>
</evidence>
<dbReference type="PROSITE" id="PS51257">
    <property type="entry name" value="PROKAR_LIPOPROTEIN"/>
    <property type="match status" value="1"/>
</dbReference>
<keyword evidence="5" id="KW-0998">Cell outer membrane</keyword>
<keyword evidence="4" id="KW-0472">Membrane</keyword>
<reference evidence="11 12" key="1">
    <citation type="submission" date="2018-08" db="EMBL/GenBank/DDBJ databases">
        <title>A genome reference for cultivated species of the human gut microbiota.</title>
        <authorList>
            <person name="Zou Y."/>
            <person name="Xue W."/>
            <person name="Luo G."/>
        </authorList>
    </citation>
    <scope>NUCLEOTIDE SEQUENCE [LARGE SCALE GENOMIC DNA]</scope>
    <source>
        <strain evidence="11 12">AF20-9LB</strain>
    </source>
</reference>
<dbReference type="Proteomes" id="UP000460135">
    <property type="component" value="Unassembled WGS sequence"/>
</dbReference>
<proteinExistence type="inferred from homology"/>
<evidence type="ECO:0000259" key="8">
    <source>
        <dbReference type="Pfam" id="PF14322"/>
    </source>
</evidence>
<feature type="signal peptide" evidence="6">
    <location>
        <begin position="1"/>
        <end position="26"/>
    </location>
</feature>
<dbReference type="SUPFAM" id="SSF48452">
    <property type="entry name" value="TPR-like"/>
    <property type="match status" value="1"/>
</dbReference>
<dbReference type="InterPro" id="IPR033985">
    <property type="entry name" value="SusD-like_N"/>
</dbReference>
<dbReference type="EMBL" id="VWLX01000010">
    <property type="protein sequence ID" value="KAA3803942.1"/>
    <property type="molecule type" value="Genomic_DNA"/>
</dbReference>
<feature type="domain" description="RagB/SusD" evidence="7">
    <location>
        <begin position="325"/>
        <end position="585"/>
    </location>
</feature>
<evidence type="ECO:0000259" key="7">
    <source>
        <dbReference type="Pfam" id="PF07980"/>
    </source>
</evidence>
<dbReference type="GO" id="GO:0009279">
    <property type="term" value="C:cell outer membrane"/>
    <property type="evidence" value="ECO:0007669"/>
    <property type="project" value="UniProtKB-SubCell"/>
</dbReference>
<evidence type="ECO:0000256" key="2">
    <source>
        <dbReference type="ARBA" id="ARBA00006275"/>
    </source>
</evidence>
<evidence type="ECO:0000313" key="13">
    <source>
        <dbReference type="Proteomes" id="UP000460135"/>
    </source>
</evidence>
<keyword evidence="3 6" id="KW-0732">Signal</keyword>
<dbReference type="Proteomes" id="UP001214017">
    <property type="component" value="Unassembled WGS sequence"/>
</dbReference>
<name>A0A1Y4PJC3_BACOV</name>
<evidence type="ECO:0000313" key="9">
    <source>
        <dbReference type="EMBL" id="KAA3803942.1"/>
    </source>
</evidence>
<dbReference type="Gene3D" id="1.25.40.390">
    <property type="match status" value="1"/>
</dbReference>
<evidence type="ECO:0000313" key="10">
    <source>
        <dbReference type="EMBL" id="MDC2408684.1"/>
    </source>
</evidence>
<evidence type="ECO:0000256" key="1">
    <source>
        <dbReference type="ARBA" id="ARBA00004442"/>
    </source>
</evidence>
<dbReference type="EMBL" id="JAQNWR010000008">
    <property type="protein sequence ID" value="MDC2408684.1"/>
    <property type="molecule type" value="Genomic_DNA"/>
</dbReference>
<evidence type="ECO:0000313" key="11">
    <source>
        <dbReference type="EMBL" id="RGS88508.1"/>
    </source>
</evidence>
<dbReference type="EMBL" id="QRVZ01000001">
    <property type="protein sequence ID" value="RGS88508.1"/>
    <property type="molecule type" value="Genomic_DNA"/>
</dbReference>
<sequence>MKRITYICAILLSSVLMFSCSDYLEAPPSVDLDEDGVFADRTLTEQYITGIYAEGMPLGFSMGSSGIDRKLCATSTLAGACDEAEQGANWGKGNASWNVDNHNNSSIDWDEDPRHNTRWQTLRKCNIVLERIDEVPDDPGDVDFKKRSRGEAYFMRALVFWEGVYRYGGLPIIYRRINPSEDGKLPRNTFSDCVDSILVDCDRAASILPDYYTNSILVGRANRIAALALKSRVLLYAASPLFNTDDPYLPLSGNNDLIGYGNYSKERWNEAAKAAKAAITAVESSGYYDLYDEGTPETNYEHVWTAPDNKEIILANKKYRNFTTSSHPITSNIPAWAGSSWSDGGLFTTFNFVRFYEKKDGNQQTWNMDGGDDLLEKYDELDPRFAQTIAAHGANWNTEIGILNFLPGGAHNVANDKTKHLVRKWVPRVLRATAPRNSTNMDWIVFRVAELYLNYAEALNEYYETPPKEAFDAVLKVRERSGMPGFPSTLNKEQFREKLRRERAVELAYEDHRFWDIRRWLIADDEGVMKGAMYGLQLSAVTGAPGKVHYKPYVFENRLWSDRSYLHPIKQTEIDKGYMLQNPGW</sequence>
<evidence type="ECO:0000313" key="12">
    <source>
        <dbReference type="Proteomes" id="UP000266492"/>
    </source>
</evidence>
<dbReference type="Pfam" id="PF07980">
    <property type="entry name" value="SusD_RagB"/>
    <property type="match status" value="1"/>
</dbReference>
<protein>
    <submittedName>
        <fullName evidence="11">RagB/SusD family nutrient uptake outer membrane protein</fullName>
    </submittedName>
</protein>
<comment type="similarity">
    <text evidence="2">Belongs to the SusD family.</text>
</comment>
<dbReference type="InterPro" id="IPR011990">
    <property type="entry name" value="TPR-like_helical_dom_sf"/>
</dbReference>
<dbReference type="Pfam" id="PF14322">
    <property type="entry name" value="SusD-like_3"/>
    <property type="match status" value="1"/>
</dbReference>
<evidence type="ECO:0000256" key="6">
    <source>
        <dbReference type="SAM" id="SignalP"/>
    </source>
</evidence>
<comment type="caution">
    <text evidence="11">The sequence shown here is derived from an EMBL/GenBank/DDBJ whole genome shotgun (WGS) entry which is preliminary data.</text>
</comment>
<evidence type="ECO:0000256" key="5">
    <source>
        <dbReference type="ARBA" id="ARBA00023237"/>
    </source>
</evidence>
<gene>
    <name evidence="11" type="ORF">DWX70_02795</name>
    <name evidence="9" type="ORF">F3F51_15215</name>
    <name evidence="10" type="ORF">PO240_12445</name>
</gene>
<dbReference type="Proteomes" id="UP000266492">
    <property type="component" value="Unassembled WGS sequence"/>
</dbReference>
<feature type="chain" id="PRO_5042691780" evidence="6">
    <location>
        <begin position="27"/>
        <end position="585"/>
    </location>
</feature>
<reference evidence="10" key="3">
    <citation type="submission" date="2022-10" db="EMBL/GenBank/DDBJ databases">
        <title>Human gut microbiome strain richness.</title>
        <authorList>
            <person name="Chen-Liaw A."/>
        </authorList>
    </citation>
    <scope>NUCLEOTIDE SEQUENCE</scope>
    <source>
        <strain evidence="10">F7_m1001271B151109d0_201107</strain>
    </source>
</reference>
<dbReference type="InterPro" id="IPR012944">
    <property type="entry name" value="SusD_RagB_dom"/>
</dbReference>
<organism evidence="11 12">
    <name type="scientific">Bacteroides ovatus</name>
    <dbReference type="NCBI Taxonomy" id="28116"/>
    <lineage>
        <taxon>Bacteria</taxon>
        <taxon>Pseudomonadati</taxon>
        <taxon>Bacteroidota</taxon>
        <taxon>Bacteroidia</taxon>
        <taxon>Bacteroidales</taxon>
        <taxon>Bacteroidaceae</taxon>
        <taxon>Bacteroides</taxon>
    </lineage>
</organism>
<dbReference type="AlphaFoldDB" id="A0A1Y4PJC3"/>
<accession>A0A1Y4PJC3</accession>
<dbReference type="KEGG" id="boa:Bovatus_01324"/>
<evidence type="ECO:0000256" key="3">
    <source>
        <dbReference type="ARBA" id="ARBA00022729"/>
    </source>
</evidence>
<feature type="domain" description="SusD-like N-terminal" evidence="8">
    <location>
        <begin position="95"/>
        <end position="235"/>
    </location>
</feature>
<dbReference type="GeneID" id="29452304"/>
<reference evidence="9 13" key="2">
    <citation type="journal article" date="2019" name="Nat. Med.">
        <title>A library of human gut bacterial isolates paired with longitudinal multiomics data enables mechanistic microbiome research.</title>
        <authorList>
            <person name="Poyet M."/>
            <person name="Groussin M."/>
            <person name="Gibbons S.M."/>
            <person name="Avila-Pacheco J."/>
            <person name="Jiang X."/>
            <person name="Kearney S.M."/>
            <person name="Perrotta A.R."/>
            <person name="Berdy B."/>
            <person name="Zhao S."/>
            <person name="Lieberman T.D."/>
            <person name="Swanson P.K."/>
            <person name="Smith M."/>
            <person name="Roesemann S."/>
            <person name="Alexander J.E."/>
            <person name="Rich S.A."/>
            <person name="Livny J."/>
            <person name="Vlamakis H."/>
            <person name="Clish C."/>
            <person name="Bullock K."/>
            <person name="Deik A."/>
            <person name="Scott J."/>
            <person name="Pierce K.A."/>
            <person name="Xavier R.J."/>
            <person name="Alm E.J."/>
        </authorList>
    </citation>
    <scope>NUCLEOTIDE SEQUENCE [LARGE SCALE GENOMIC DNA]</scope>
    <source>
        <strain evidence="9 13">BIOML-A183</strain>
    </source>
</reference>